<dbReference type="PANTHER" id="PTHR12411">
    <property type="entry name" value="CYSTEINE PROTEASE FAMILY C1-RELATED"/>
    <property type="match status" value="1"/>
</dbReference>
<evidence type="ECO:0000313" key="4">
    <source>
        <dbReference type="Proteomes" id="UP001291623"/>
    </source>
</evidence>
<dbReference type="SMART" id="SM00848">
    <property type="entry name" value="Inhibitor_I29"/>
    <property type="match status" value="1"/>
</dbReference>
<proteinExistence type="predicted"/>
<dbReference type="Gene3D" id="3.90.70.10">
    <property type="entry name" value="Cysteine proteinases"/>
    <property type="match status" value="1"/>
</dbReference>
<evidence type="ECO:0000256" key="1">
    <source>
        <dbReference type="SAM" id="SignalP"/>
    </source>
</evidence>
<feature type="signal peptide" evidence="1">
    <location>
        <begin position="1"/>
        <end position="26"/>
    </location>
</feature>
<reference evidence="3" key="1">
    <citation type="submission" date="2023-12" db="EMBL/GenBank/DDBJ databases">
        <title>Genome assembly of Anisodus tanguticus.</title>
        <authorList>
            <person name="Wang Y.-J."/>
        </authorList>
    </citation>
    <scope>NUCLEOTIDE SEQUENCE</scope>
    <source>
        <strain evidence="3">KB-2021</strain>
        <tissue evidence="3">Leaf</tissue>
    </source>
</reference>
<evidence type="ECO:0000259" key="2">
    <source>
        <dbReference type="SMART" id="SM00848"/>
    </source>
</evidence>
<dbReference type="Proteomes" id="UP001291623">
    <property type="component" value="Unassembled WGS sequence"/>
</dbReference>
<keyword evidence="1" id="KW-0732">Signal</keyword>
<accession>A0AAE1SCR6</accession>
<dbReference type="SUPFAM" id="SSF54001">
    <property type="entry name" value="Cysteine proteinases"/>
    <property type="match status" value="1"/>
</dbReference>
<dbReference type="GO" id="GO:0008234">
    <property type="term" value="F:cysteine-type peptidase activity"/>
    <property type="evidence" value="ECO:0007669"/>
    <property type="project" value="InterPro"/>
</dbReference>
<dbReference type="InterPro" id="IPR013128">
    <property type="entry name" value="Peptidase_C1A"/>
</dbReference>
<dbReference type="Pfam" id="PF08246">
    <property type="entry name" value="Inhibitor_I29"/>
    <property type="match status" value="1"/>
</dbReference>
<dbReference type="AlphaFoldDB" id="A0AAE1SCR6"/>
<protein>
    <recommendedName>
        <fullName evidence="2">Cathepsin propeptide inhibitor domain-containing protein</fullName>
    </recommendedName>
</protein>
<gene>
    <name evidence="3" type="ORF">RND71_012175</name>
</gene>
<feature type="domain" description="Cathepsin propeptide inhibitor" evidence="2">
    <location>
        <begin position="38"/>
        <end position="95"/>
    </location>
</feature>
<dbReference type="EMBL" id="JAVYJV010000006">
    <property type="protein sequence ID" value="KAK4368383.1"/>
    <property type="molecule type" value="Genomic_DNA"/>
</dbReference>
<sequence length="156" mass="18024">MALMFNLRLILATLLLLGMWASLATSRTLFEVSIAEKHEQWVVQHGRVYKDDIEKAERHKTLRQNLEHIESVNKAGTRTYKLGINEFTDMTNEEFQATHNGYKILSYKKIKTTSSLKYENMSDVPSFMDWRKSGAVTNIKHQGQCGKSQFPIQENV</sequence>
<dbReference type="InterPro" id="IPR038765">
    <property type="entry name" value="Papain-like_cys_pep_sf"/>
</dbReference>
<feature type="chain" id="PRO_5041923953" description="Cathepsin propeptide inhibitor domain-containing protein" evidence="1">
    <location>
        <begin position="27"/>
        <end position="156"/>
    </location>
</feature>
<comment type="caution">
    <text evidence="3">The sequence shown here is derived from an EMBL/GenBank/DDBJ whole genome shotgun (WGS) entry which is preliminary data.</text>
</comment>
<evidence type="ECO:0000313" key="3">
    <source>
        <dbReference type="EMBL" id="KAK4368383.1"/>
    </source>
</evidence>
<dbReference type="InterPro" id="IPR013201">
    <property type="entry name" value="Prot_inhib_I29"/>
</dbReference>
<name>A0AAE1SCR6_9SOLA</name>
<organism evidence="3 4">
    <name type="scientific">Anisodus tanguticus</name>
    <dbReference type="NCBI Taxonomy" id="243964"/>
    <lineage>
        <taxon>Eukaryota</taxon>
        <taxon>Viridiplantae</taxon>
        <taxon>Streptophyta</taxon>
        <taxon>Embryophyta</taxon>
        <taxon>Tracheophyta</taxon>
        <taxon>Spermatophyta</taxon>
        <taxon>Magnoliopsida</taxon>
        <taxon>eudicotyledons</taxon>
        <taxon>Gunneridae</taxon>
        <taxon>Pentapetalae</taxon>
        <taxon>asterids</taxon>
        <taxon>lamiids</taxon>
        <taxon>Solanales</taxon>
        <taxon>Solanaceae</taxon>
        <taxon>Solanoideae</taxon>
        <taxon>Hyoscyameae</taxon>
        <taxon>Anisodus</taxon>
    </lineage>
</organism>
<keyword evidence="4" id="KW-1185">Reference proteome</keyword>